<dbReference type="GO" id="GO:0022857">
    <property type="term" value="F:transmembrane transporter activity"/>
    <property type="evidence" value="ECO:0007669"/>
    <property type="project" value="InterPro"/>
</dbReference>
<dbReference type="CDD" id="cd06173">
    <property type="entry name" value="MFS_MefA_like"/>
    <property type="match status" value="1"/>
</dbReference>
<dbReference type="InterPro" id="IPR010290">
    <property type="entry name" value="TM_effector"/>
</dbReference>
<feature type="transmembrane region" description="Helical" evidence="8">
    <location>
        <begin position="378"/>
        <end position="398"/>
    </location>
</feature>
<comment type="caution">
    <text evidence="10">The sequence shown here is derived from an EMBL/GenBank/DDBJ whole genome shotgun (WGS) entry which is preliminary data.</text>
</comment>
<evidence type="ECO:0000313" key="10">
    <source>
        <dbReference type="EMBL" id="RGP37456.1"/>
    </source>
</evidence>
<evidence type="ECO:0000259" key="9">
    <source>
        <dbReference type="PROSITE" id="PS50850"/>
    </source>
</evidence>
<feature type="transmembrane region" description="Helical" evidence="8">
    <location>
        <begin position="288"/>
        <end position="304"/>
    </location>
</feature>
<evidence type="ECO:0000256" key="8">
    <source>
        <dbReference type="SAM" id="Phobius"/>
    </source>
</evidence>
<dbReference type="AlphaFoldDB" id="A0A411Z308"/>
<protein>
    <submittedName>
        <fullName evidence="10">MFS transporter</fullName>
    </submittedName>
</protein>
<feature type="domain" description="Major facilitator superfamily (MFS) profile" evidence="9">
    <location>
        <begin position="14"/>
        <end position="401"/>
    </location>
</feature>
<feature type="transmembrane region" description="Helical" evidence="8">
    <location>
        <begin position="21"/>
        <end position="41"/>
    </location>
</feature>
<dbReference type="GO" id="GO:0005886">
    <property type="term" value="C:plasma membrane"/>
    <property type="evidence" value="ECO:0007669"/>
    <property type="project" value="UniProtKB-SubCell"/>
</dbReference>
<evidence type="ECO:0000256" key="6">
    <source>
        <dbReference type="ARBA" id="ARBA00023136"/>
    </source>
</evidence>
<evidence type="ECO:0000256" key="7">
    <source>
        <dbReference type="SAM" id="MobiDB-lite"/>
    </source>
</evidence>
<dbReference type="EMBL" id="QWEY01000004">
    <property type="protein sequence ID" value="RGP37456.1"/>
    <property type="molecule type" value="Genomic_DNA"/>
</dbReference>
<feature type="transmembrane region" description="Helical" evidence="8">
    <location>
        <begin position="107"/>
        <end position="126"/>
    </location>
</feature>
<evidence type="ECO:0000256" key="4">
    <source>
        <dbReference type="ARBA" id="ARBA00022692"/>
    </source>
</evidence>
<sequence length="543" mass="58778">MKLPVFLDPLRHQTYRRLWSATMMSNLGTLVQTVGAGWLMATLTTSPAMVSLVQASNSLPIMAFSLIAGALADNYNRRRILIFAQMAMVLASTALAVTAWTGGLTPWMLLGFTFLVGCGSALYNPTWQASMGDIVPRANLHAAVGLNSLSFNMMRSVGPALGGMIVAIAGPAVAFVLNALLTLPLIRALIVWRPDYPRADLPPEHVGSAIGAGLRYVMMSPALLRVMLRGAIFGTAAVITLALLPLVARDMLQGTAQTYGILLGVFGLGAIGGGIANTQLARRLQNESVVRLGFAGYALALLGLGFSGSLIVACLSLLLAGASWVLALALFNVTVQLSTPRWVVGRALSFYQTATFGGMALGSWLWGALAEAQGLPTAFALAAALLGLGGVLGLWLPLPAFPADELGPLGRFRAPEPMIDLKPRSGPIMIMIDHNIAHKDTELFLKLMRERRRIRLRDGARHWTLMRDIERTEIWIESYHVPTWIDYLRHNARRTLADAENSNQLKSLHRSTEGEQRVHRLIERQTVPLTDDMPPRSDGPIGM</sequence>
<evidence type="ECO:0000313" key="11">
    <source>
        <dbReference type="Proteomes" id="UP000284547"/>
    </source>
</evidence>
<keyword evidence="2" id="KW-0813">Transport</keyword>
<dbReference type="Pfam" id="PF05977">
    <property type="entry name" value="MFS_3"/>
    <property type="match status" value="1"/>
</dbReference>
<feature type="transmembrane region" description="Helical" evidence="8">
    <location>
        <begin position="80"/>
        <end position="101"/>
    </location>
</feature>
<keyword evidence="11" id="KW-1185">Reference proteome</keyword>
<dbReference type="RefSeq" id="WP_118151508.1">
    <property type="nucleotide sequence ID" value="NZ_QWEY01000004.1"/>
</dbReference>
<feature type="transmembrane region" description="Helical" evidence="8">
    <location>
        <begin position="259"/>
        <end position="276"/>
    </location>
</feature>
<dbReference type="Gene3D" id="1.20.1250.20">
    <property type="entry name" value="MFS general substrate transporter like domains"/>
    <property type="match status" value="1"/>
</dbReference>
<feature type="transmembrane region" description="Helical" evidence="8">
    <location>
        <begin position="47"/>
        <end position="68"/>
    </location>
</feature>
<dbReference type="Proteomes" id="UP000284547">
    <property type="component" value="Unassembled WGS sequence"/>
</dbReference>
<feature type="transmembrane region" description="Helical" evidence="8">
    <location>
        <begin position="226"/>
        <end position="247"/>
    </location>
</feature>
<dbReference type="InterPro" id="IPR036259">
    <property type="entry name" value="MFS_trans_sf"/>
</dbReference>
<dbReference type="PANTHER" id="PTHR23513">
    <property type="entry name" value="INTEGRAL MEMBRANE EFFLUX PROTEIN-RELATED"/>
    <property type="match status" value="1"/>
</dbReference>
<dbReference type="InterPro" id="IPR020846">
    <property type="entry name" value="MFS_dom"/>
</dbReference>
<proteinExistence type="predicted"/>
<dbReference type="PROSITE" id="PS50850">
    <property type="entry name" value="MFS"/>
    <property type="match status" value="1"/>
</dbReference>
<keyword evidence="6 8" id="KW-0472">Membrane</keyword>
<organism evidence="10 11">
    <name type="scientific">Pseudotabrizicola alkalilacus</name>
    <dbReference type="NCBI Taxonomy" id="2305252"/>
    <lineage>
        <taxon>Bacteria</taxon>
        <taxon>Pseudomonadati</taxon>
        <taxon>Pseudomonadota</taxon>
        <taxon>Alphaproteobacteria</taxon>
        <taxon>Rhodobacterales</taxon>
        <taxon>Paracoccaceae</taxon>
        <taxon>Pseudotabrizicola</taxon>
    </lineage>
</organism>
<dbReference type="PANTHER" id="PTHR23513:SF11">
    <property type="entry name" value="STAPHYLOFERRIN A TRANSPORTER"/>
    <property type="match status" value="1"/>
</dbReference>
<dbReference type="OrthoDB" id="9809918at2"/>
<comment type="subcellular location">
    <subcellularLocation>
        <location evidence="1">Cell membrane</location>
        <topology evidence="1">Multi-pass membrane protein</topology>
    </subcellularLocation>
</comment>
<feature type="transmembrane region" description="Helical" evidence="8">
    <location>
        <begin position="310"/>
        <end position="331"/>
    </location>
</feature>
<keyword evidence="5 8" id="KW-1133">Transmembrane helix</keyword>
<keyword evidence="4 8" id="KW-0812">Transmembrane</keyword>
<evidence type="ECO:0000256" key="3">
    <source>
        <dbReference type="ARBA" id="ARBA00022475"/>
    </source>
</evidence>
<reference evidence="10 11" key="1">
    <citation type="submission" date="2018-08" db="EMBL/GenBank/DDBJ databases">
        <title>Flavobacterium tibetense sp. nov., isolated from a wetland YonghuCo on Tibetan Plateau.</title>
        <authorList>
            <person name="Phurbu D."/>
            <person name="Lu H."/>
            <person name="Xing P."/>
        </authorList>
    </citation>
    <scope>NUCLEOTIDE SEQUENCE [LARGE SCALE GENOMIC DNA]</scope>
    <source>
        <strain evidence="10 11">DJC</strain>
    </source>
</reference>
<dbReference type="SUPFAM" id="SSF103473">
    <property type="entry name" value="MFS general substrate transporter"/>
    <property type="match status" value="1"/>
</dbReference>
<evidence type="ECO:0000256" key="5">
    <source>
        <dbReference type="ARBA" id="ARBA00022989"/>
    </source>
</evidence>
<feature type="region of interest" description="Disordered" evidence="7">
    <location>
        <begin position="523"/>
        <end position="543"/>
    </location>
</feature>
<evidence type="ECO:0000256" key="2">
    <source>
        <dbReference type="ARBA" id="ARBA00022448"/>
    </source>
</evidence>
<feature type="transmembrane region" description="Helical" evidence="8">
    <location>
        <begin position="160"/>
        <end position="183"/>
    </location>
</feature>
<name>A0A411Z308_9RHOB</name>
<keyword evidence="3" id="KW-1003">Cell membrane</keyword>
<evidence type="ECO:0000256" key="1">
    <source>
        <dbReference type="ARBA" id="ARBA00004651"/>
    </source>
</evidence>
<accession>A0A411Z308</accession>
<gene>
    <name evidence="10" type="ORF">D1012_09570</name>
</gene>
<feature type="transmembrane region" description="Helical" evidence="8">
    <location>
        <begin position="343"/>
        <end position="366"/>
    </location>
</feature>